<comment type="caution">
    <text evidence="7">The sequence shown here is derived from an EMBL/GenBank/DDBJ whole genome shotgun (WGS) entry which is preliminary data.</text>
</comment>
<dbReference type="InterPro" id="IPR050626">
    <property type="entry name" value="Peptidase_M16"/>
</dbReference>
<name>A0ABW5FES5_9BACL</name>
<evidence type="ECO:0000256" key="4">
    <source>
        <dbReference type="ARBA" id="ARBA00022833"/>
    </source>
</evidence>
<keyword evidence="4" id="KW-0862">Zinc</keyword>
<dbReference type="PANTHER" id="PTHR43690:SF17">
    <property type="entry name" value="PROTEIN YHJJ"/>
    <property type="match status" value="1"/>
</dbReference>
<dbReference type="SUPFAM" id="SSF63411">
    <property type="entry name" value="LuxS/MPP-like metallohydrolase"/>
    <property type="match status" value="2"/>
</dbReference>
<feature type="domain" description="Peptidase M16 N-terminal" evidence="6">
    <location>
        <begin position="21"/>
        <end position="141"/>
    </location>
</feature>
<comment type="similarity">
    <text evidence="1">Belongs to the peptidase M16 family.</text>
</comment>
<evidence type="ECO:0000313" key="8">
    <source>
        <dbReference type="Proteomes" id="UP001597448"/>
    </source>
</evidence>
<accession>A0ABW5FES5</accession>
<protein>
    <submittedName>
        <fullName evidence="7">Insulinase family protein</fullName>
    </submittedName>
</protein>
<keyword evidence="8" id="KW-1185">Reference proteome</keyword>
<dbReference type="Proteomes" id="UP001597448">
    <property type="component" value="Unassembled WGS sequence"/>
</dbReference>
<evidence type="ECO:0000256" key="2">
    <source>
        <dbReference type="ARBA" id="ARBA00022670"/>
    </source>
</evidence>
<dbReference type="Gene3D" id="3.30.830.10">
    <property type="entry name" value="Metalloenzyme, LuxS/M16 peptidase-like"/>
    <property type="match status" value="1"/>
</dbReference>
<gene>
    <name evidence="7" type="ORF">ACFSX3_21770</name>
</gene>
<reference evidence="8" key="1">
    <citation type="journal article" date="2019" name="Int. J. Syst. Evol. Microbiol.">
        <title>The Global Catalogue of Microorganisms (GCM) 10K type strain sequencing project: providing services to taxonomists for standard genome sequencing and annotation.</title>
        <authorList>
            <consortium name="The Broad Institute Genomics Platform"/>
            <consortium name="The Broad Institute Genome Sequencing Center for Infectious Disease"/>
            <person name="Wu L."/>
            <person name="Ma J."/>
        </authorList>
    </citation>
    <scope>NUCLEOTIDE SEQUENCE [LARGE SCALE GENOMIC DNA]</scope>
    <source>
        <strain evidence="8">CCM 8725</strain>
    </source>
</reference>
<dbReference type="EMBL" id="JBHUKY010000035">
    <property type="protein sequence ID" value="MFD2412525.1"/>
    <property type="molecule type" value="Genomic_DNA"/>
</dbReference>
<evidence type="ECO:0000259" key="6">
    <source>
        <dbReference type="Pfam" id="PF00675"/>
    </source>
</evidence>
<dbReference type="PANTHER" id="PTHR43690">
    <property type="entry name" value="NARDILYSIN"/>
    <property type="match status" value="1"/>
</dbReference>
<dbReference type="Pfam" id="PF00675">
    <property type="entry name" value="Peptidase_M16"/>
    <property type="match status" value="1"/>
</dbReference>
<evidence type="ECO:0000256" key="5">
    <source>
        <dbReference type="ARBA" id="ARBA00023049"/>
    </source>
</evidence>
<dbReference type="InterPro" id="IPR011765">
    <property type="entry name" value="Pept_M16_N"/>
</dbReference>
<organism evidence="7 8">
    <name type="scientific">Paenibacillus rhizoplanae</name>
    <dbReference type="NCBI Taxonomy" id="1917181"/>
    <lineage>
        <taxon>Bacteria</taxon>
        <taxon>Bacillati</taxon>
        <taxon>Bacillota</taxon>
        <taxon>Bacilli</taxon>
        <taxon>Bacillales</taxon>
        <taxon>Paenibacillaceae</taxon>
        <taxon>Paenibacillus</taxon>
    </lineage>
</organism>
<keyword evidence="5" id="KW-0482">Metalloprotease</keyword>
<keyword evidence="2" id="KW-0645">Protease</keyword>
<proteinExistence type="inferred from homology"/>
<dbReference type="RefSeq" id="WP_209993224.1">
    <property type="nucleotide sequence ID" value="NZ_JBHUKY010000035.1"/>
</dbReference>
<evidence type="ECO:0000313" key="7">
    <source>
        <dbReference type="EMBL" id="MFD2412525.1"/>
    </source>
</evidence>
<keyword evidence="3" id="KW-0378">Hydrolase</keyword>
<evidence type="ECO:0000256" key="1">
    <source>
        <dbReference type="ARBA" id="ARBA00007261"/>
    </source>
</evidence>
<dbReference type="InterPro" id="IPR011249">
    <property type="entry name" value="Metalloenz_LuxS/M16"/>
</dbReference>
<sequence length="418" mass="48288">MKQSCLHTDKYLDFNYMHYNKNDRVNDAMITLAVKVGSVNDGDRKGIAHFLEHMLILSLANASQIAPDQFRIKGTTDFDKTLYEITCSDKAEDIGQAIKLLLEIHSGRLLKKRDMEEARRDIDEEFDHFNDDSQSSLFRILIDNSEFLNSIPIGFRDGLKDISFQELQAFHQRNYRKTNAHILIVSRSDEEIIRQYFRYSVETISTIGQCQLVTGEEEDYVFTATTNKYLLKTEDATRCSLFVHDAPAVSTGRSQDRVIKDVALVVLDYCLREILSTDDIYISKLRYSEFYKYLCISIHIPAGKTCCLYENPNPLSQCISREIKSLMQNIGLLQEIMKTYINQIIKSPLTQELAMKELLSYALYGEPVYAQQEYCSILNKVTYEQVLEQLSVWFDKGEELSIVVDKNWRDRGVLKNLG</sequence>
<evidence type="ECO:0000256" key="3">
    <source>
        <dbReference type="ARBA" id="ARBA00022801"/>
    </source>
</evidence>